<dbReference type="Proteomes" id="UP000585474">
    <property type="component" value="Unassembled WGS sequence"/>
</dbReference>
<accession>A0A7J0F396</accession>
<dbReference type="PANTHER" id="PTHR33318:SF4">
    <property type="entry name" value="OS04G0511700 PROTEIN"/>
    <property type="match status" value="1"/>
</dbReference>
<evidence type="ECO:0000313" key="2">
    <source>
        <dbReference type="EMBL" id="GFY93093.1"/>
    </source>
</evidence>
<proteinExistence type="predicted"/>
<sequence length="136" mass="15842">MVMMEEWSKKKRVSEKFCSLSTGNLEQKNPGVNHTAPRDRSQYVFSVLKPIENLNQWKAVKARARKTEHTIKQQQRKENKKALEQDEEQEKLPLCRKYPNANPSSPFSYEPNSDRPRPPMQEDPAVDTSLSNWLVS</sequence>
<dbReference type="AlphaFoldDB" id="A0A7J0F396"/>
<evidence type="ECO:0000313" key="3">
    <source>
        <dbReference type="Proteomes" id="UP000585474"/>
    </source>
</evidence>
<dbReference type="EMBL" id="BJWL01000008">
    <property type="protein sequence ID" value="GFY93093.1"/>
    <property type="molecule type" value="Genomic_DNA"/>
</dbReference>
<dbReference type="OrthoDB" id="1695907at2759"/>
<name>A0A7J0F396_9ERIC</name>
<reference evidence="2 3" key="1">
    <citation type="submission" date="2019-07" db="EMBL/GenBank/DDBJ databases">
        <title>De Novo Assembly of kiwifruit Actinidia rufa.</title>
        <authorList>
            <person name="Sugita-Konishi S."/>
            <person name="Sato K."/>
            <person name="Mori E."/>
            <person name="Abe Y."/>
            <person name="Kisaki G."/>
            <person name="Hamano K."/>
            <person name="Suezawa K."/>
            <person name="Otani M."/>
            <person name="Fukuda T."/>
            <person name="Manabe T."/>
            <person name="Gomi K."/>
            <person name="Tabuchi M."/>
            <person name="Akimitsu K."/>
            <person name="Kataoka I."/>
        </authorList>
    </citation>
    <scope>NUCLEOTIDE SEQUENCE [LARGE SCALE GENOMIC DNA]</scope>
    <source>
        <strain evidence="3">cv. Fuchu</strain>
    </source>
</reference>
<dbReference type="InterPro" id="IPR039300">
    <property type="entry name" value="JASON"/>
</dbReference>
<keyword evidence="3" id="KW-1185">Reference proteome</keyword>
<feature type="compositionally biased region" description="Basic and acidic residues" evidence="1">
    <location>
        <begin position="65"/>
        <end position="84"/>
    </location>
</feature>
<comment type="caution">
    <text evidence="2">The sequence shown here is derived from an EMBL/GenBank/DDBJ whole genome shotgun (WGS) entry which is preliminary data.</text>
</comment>
<feature type="compositionally biased region" description="Polar residues" evidence="1">
    <location>
        <begin position="101"/>
        <end position="111"/>
    </location>
</feature>
<feature type="region of interest" description="Disordered" evidence="1">
    <location>
        <begin position="62"/>
        <end position="136"/>
    </location>
</feature>
<organism evidence="2 3">
    <name type="scientific">Actinidia rufa</name>
    <dbReference type="NCBI Taxonomy" id="165716"/>
    <lineage>
        <taxon>Eukaryota</taxon>
        <taxon>Viridiplantae</taxon>
        <taxon>Streptophyta</taxon>
        <taxon>Embryophyta</taxon>
        <taxon>Tracheophyta</taxon>
        <taxon>Spermatophyta</taxon>
        <taxon>Magnoliopsida</taxon>
        <taxon>eudicotyledons</taxon>
        <taxon>Gunneridae</taxon>
        <taxon>Pentapetalae</taxon>
        <taxon>asterids</taxon>
        <taxon>Ericales</taxon>
        <taxon>Actinidiaceae</taxon>
        <taxon>Actinidia</taxon>
    </lineage>
</organism>
<gene>
    <name evidence="2" type="ORF">Acr_08g0014890</name>
</gene>
<dbReference type="GO" id="GO:0007142">
    <property type="term" value="P:male meiosis II"/>
    <property type="evidence" value="ECO:0007669"/>
    <property type="project" value="InterPro"/>
</dbReference>
<dbReference type="PANTHER" id="PTHR33318">
    <property type="entry name" value="ASPARTYL/GLUTAMYL-TRNA(ASN/GLN) AMIDOTRANSFERASE SUBUNIT"/>
    <property type="match status" value="1"/>
</dbReference>
<evidence type="ECO:0000256" key="1">
    <source>
        <dbReference type="SAM" id="MobiDB-lite"/>
    </source>
</evidence>
<protein>
    <submittedName>
        <fullName evidence="2">Uncharacterized protein</fullName>
    </submittedName>
</protein>